<dbReference type="Proteomes" id="UP000321518">
    <property type="component" value="Unassembled WGS sequence"/>
</dbReference>
<dbReference type="AlphaFoldDB" id="A0A511KNR6"/>
<evidence type="ECO:0000313" key="2">
    <source>
        <dbReference type="Proteomes" id="UP000321518"/>
    </source>
</evidence>
<gene>
    <name evidence="1" type="ORF">Rt10032_c18g6026</name>
</gene>
<dbReference type="EMBL" id="BJWK01000018">
    <property type="protein sequence ID" value="GEM12009.1"/>
    <property type="molecule type" value="Genomic_DNA"/>
</dbReference>
<comment type="caution">
    <text evidence="1">The sequence shown here is derived from an EMBL/GenBank/DDBJ whole genome shotgun (WGS) entry which is preliminary data.</text>
</comment>
<sequence>MDATSTTATATGTTSAHYKVDLTRQLGSGAGGDVWTDTSGTLAIKLVMPRANEDLDLYDVRFEEGGSFEHVDDEGNVWLAMVMERIVAGPARTLRPLKYLTKHEGVDSFRGTKPHGTVRIPALVIHCITALKMMGTLVAPDLLPSSVTSARE</sequence>
<dbReference type="OrthoDB" id="20689at2759"/>
<organism evidence="1 2">
    <name type="scientific">Rhodotorula toruloides</name>
    <name type="common">Yeast</name>
    <name type="synonym">Rhodosporidium toruloides</name>
    <dbReference type="NCBI Taxonomy" id="5286"/>
    <lineage>
        <taxon>Eukaryota</taxon>
        <taxon>Fungi</taxon>
        <taxon>Dikarya</taxon>
        <taxon>Basidiomycota</taxon>
        <taxon>Pucciniomycotina</taxon>
        <taxon>Microbotryomycetes</taxon>
        <taxon>Sporidiobolales</taxon>
        <taxon>Sporidiobolaceae</taxon>
        <taxon>Rhodotorula</taxon>
    </lineage>
</organism>
<reference evidence="1 2" key="1">
    <citation type="submission" date="2019-07" db="EMBL/GenBank/DDBJ databases">
        <title>Rhodotorula toruloides NBRC10032 genome sequencing.</title>
        <authorList>
            <person name="Shida Y."/>
            <person name="Takaku H."/>
            <person name="Ogasawara W."/>
            <person name="Mori K."/>
        </authorList>
    </citation>
    <scope>NUCLEOTIDE SEQUENCE [LARGE SCALE GENOMIC DNA]</scope>
    <source>
        <strain evidence="1 2">NBRC10032</strain>
    </source>
</reference>
<evidence type="ECO:0000313" key="1">
    <source>
        <dbReference type="EMBL" id="GEM12009.1"/>
    </source>
</evidence>
<protein>
    <submittedName>
        <fullName evidence="1">Uncharacterized protein</fullName>
    </submittedName>
</protein>
<name>A0A511KNR6_RHOTO</name>
<accession>A0A511KNR6</accession>
<proteinExistence type="predicted"/>